<dbReference type="CDD" id="cd00207">
    <property type="entry name" value="fer2"/>
    <property type="match status" value="1"/>
</dbReference>
<evidence type="ECO:0000313" key="12">
    <source>
        <dbReference type="Proteomes" id="UP001168363"/>
    </source>
</evidence>
<evidence type="ECO:0000256" key="7">
    <source>
        <dbReference type="ARBA" id="ARBA00023004"/>
    </source>
</evidence>
<dbReference type="PROSITE" id="PS51384">
    <property type="entry name" value="FAD_FR"/>
    <property type="match status" value="1"/>
</dbReference>
<dbReference type="Gene3D" id="3.10.20.30">
    <property type="match status" value="1"/>
</dbReference>
<dbReference type="InterPro" id="IPR001433">
    <property type="entry name" value="OxRdtase_FAD/NAD-bd"/>
</dbReference>
<dbReference type="Pfam" id="PF00175">
    <property type="entry name" value="NAD_binding_1"/>
    <property type="match status" value="1"/>
</dbReference>
<dbReference type="PANTHER" id="PTHR47354">
    <property type="entry name" value="NADH OXIDOREDUCTASE HCR"/>
    <property type="match status" value="1"/>
</dbReference>
<dbReference type="PROSITE" id="PS51085">
    <property type="entry name" value="2FE2S_FER_2"/>
    <property type="match status" value="1"/>
</dbReference>
<dbReference type="InterPro" id="IPR006058">
    <property type="entry name" value="2Fe2S_fd_BS"/>
</dbReference>
<dbReference type="InterPro" id="IPR036010">
    <property type="entry name" value="2Fe-2S_ferredoxin-like_sf"/>
</dbReference>
<dbReference type="EC" id="1.14.13.149" evidence="11"/>
<dbReference type="Proteomes" id="UP001168363">
    <property type="component" value="Unassembled WGS sequence"/>
</dbReference>
<dbReference type="Gene3D" id="2.40.30.10">
    <property type="entry name" value="Translation factors"/>
    <property type="match status" value="1"/>
</dbReference>
<keyword evidence="5" id="KW-0274">FAD</keyword>
<keyword evidence="3" id="KW-0001">2Fe-2S</keyword>
<protein>
    <submittedName>
        <fullName evidence="11">1,2-phenylacetyl-CoA epoxidase subunit PaaE</fullName>
        <ecNumber evidence="11">1.14.13.149</ecNumber>
    </submittedName>
</protein>
<dbReference type="InterPro" id="IPR011884">
    <property type="entry name" value="PaaE"/>
</dbReference>
<name>A0ABT8TUX6_9ACTN</name>
<dbReference type="InterPro" id="IPR017938">
    <property type="entry name" value="Riboflavin_synthase-like_b-brl"/>
</dbReference>
<dbReference type="InterPro" id="IPR008333">
    <property type="entry name" value="Cbr1-like_FAD-bd_dom"/>
</dbReference>
<keyword evidence="12" id="KW-1185">Reference proteome</keyword>
<dbReference type="RefSeq" id="WP_302709991.1">
    <property type="nucleotide sequence ID" value="NZ_JAULSC010000026.1"/>
</dbReference>
<comment type="caution">
    <text evidence="11">The sequence shown here is derived from an EMBL/GenBank/DDBJ whole genome shotgun (WGS) entry which is preliminary data.</text>
</comment>
<dbReference type="SUPFAM" id="SSF63380">
    <property type="entry name" value="Riboflavin synthase domain-like"/>
    <property type="match status" value="1"/>
</dbReference>
<comment type="cofactor">
    <cofactor evidence="1">
        <name>FAD</name>
        <dbReference type="ChEBI" id="CHEBI:57692"/>
    </cofactor>
</comment>
<sequence>MSAPAVERPRSRTFHALRVAAVAALTDDSAAITFEVPDELAEQLAFDAGQSLTVRRVVDGVEHRRSYSICAPVGAAPRIGVREIPGGVVSSWLVREVRPGDEVKVQLAPGGFRATPEVLAAGGRHLCVAAGSGITPVLSIAASLLAHPDARVTLLYGNRTTASVMFAEEVADLKNAYPARLQVVHVLSREPRDVELLSGRLDAERLERVLTTLAPVGPDHPVDHAWLCGPHRMVQDARTVLGRLGLAAGQVHAELFFVDEPPPELVRATAAPGAGSDRATSEATVVLDGLSSTSTVARDRPLLDSAQETRADLPFACRGGVCGTCRALVREGEVEMARNYALEPAEVEAGFVLTCQARPLTDAVTVDFDA</sequence>
<dbReference type="InterPro" id="IPR039261">
    <property type="entry name" value="FNR_nucleotide-bd"/>
</dbReference>
<feature type="domain" description="2Fe-2S ferredoxin-type" evidence="9">
    <location>
        <begin position="281"/>
        <end position="370"/>
    </location>
</feature>
<dbReference type="PANTHER" id="PTHR47354:SF8">
    <property type="entry name" value="1,2-PHENYLACETYL-COA EPOXIDASE, SUBUNIT E"/>
    <property type="match status" value="1"/>
</dbReference>
<keyword evidence="8" id="KW-0411">Iron-sulfur</keyword>
<dbReference type="InterPro" id="IPR001041">
    <property type="entry name" value="2Fe-2S_ferredoxin-type"/>
</dbReference>
<evidence type="ECO:0000256" key="2">
    <source>
        <dbReference type="ARBA" id="ARBA00022630"/>
    </source>
</evidence>
<keyword evidence="2" id="KW-0285">Flavoprotein</keyword>
<evidence type="ECO:0000256" key="5">
    <source>
        <dbReference type="ARBA" id="ARBA00022827"/>
    </source>
</evidence>
<dbReference type="Pfam" id="PF00970">
    <property type="entry name" value="FAD_binding_6"/>
    <property type="match status" value="1"/>
</dbReference>
<evidence type="ECO:0000256" key="8">
    <source>
        <dbReference type="ARBA" id="ARBA00023014"/>
    </source>
</evidence>
<dbReference type="NCBIfam" id="TIGR02160">
    <property type="entry name" value="PA_CoA_Oxy5"/>
    <property type="match status" value="1"/>
</dbReference>
<keyword evidence="6 11" id="KW-0560">Oxidoreductase</keyword>
<feature type="domain" description="FAD-binding FR-type" evidence="10">
    <location>
        <begin position="12"/>
        <end position="116"/>
    </location>
</feature>
<dbReference type="InterPro" id="IPR050415">
    <property type="entry name" value="MRET"/>
</dbReference>
<evidence type="ECO:0000259" key="9">
    <source>
        <dbReference type="PROSITE" id="PS51085"/>
    </source>
</evidence>
<evidence type="ECO:0000256" key="4">
    <source>
        <dbReference type="ARBA" id="ARBA00022723"/>
    </source>
</evidence>
<organism evidence="11 12">
    <name type="scientific">Nocardioides cremeus</name>
    <dbReference type="NCBI Taxonomy" id="3058044"/>
    <lineage>
        <taxon>Bacteria</taxon>
        <taxon>Bacillati</taxon>
        <taxon>Actinomycetota</taxon>
        <taxon>Actinomycetes</taxon>
        <taxon>Propionibacteriales</taxon>
        <taxon>Nocardioidaceae</taxon>
        <taxon>Nocardioides</taxon>
    </lineage>
</organism>
<evidence type="ECO:0000256" key="3">
    <source>
        <dbReference type="ARBA" id="ARBA00022714"/>
    </source>
</evidence>
<dbReference type="InterPro" id="IPR012675">
    <property type="entry name" value="Beta-grasp_dom_sf"/>
</dbReference>
<dbReference type="InterPro" id="IPR017927">
    <property type="entry name" value="FAD-bd_FR_type"/>
</dbReference>
<dbReference type="Gene3D" id="3.40.50.80">
    <property type="entry name" value="Nucleotide-binding domain of ferredoxin-NADP reductase (FNR) module"/>
    <property type="match status" value="1"/>
</dbReference>
<dbReference type="CDD" id="cd06214">
    <property type="entry name" value="PA_degradation_oxidoreductase_like"/>
    <property type="match status" value="1"/>
</dbReference>
<reference evidence="11" key="1">
    <citation type="submission" date="2023-06" db="EMBL/GenBank/DDBJ databases">
        <title>Genome sequence of Nocardioides sp. SOB44.</title>
        <authorList>
            <person name="Zhang G."/>
        </authorList>
    </citation>
    <scope>NUCLEOTIDE SEQUENCE</scope>
    <source>
        <strain evidence="11">SOB44</strain>
    </source>
</reference>
<dbReference type="GO" id="GO:0097266">
    <property type="term" value="F:phenylacetyl-CoA 1,2-epoxidase activity"/>
    <property type="evidence" value="ECO:0007669"/>
    <property type="project" value="UniProtKB-EC"/>
</dbReference>
<dbReference type="SUPFAM" id="SSF52343">
    <property type="entry name" value="Ferredoxin reductase-like, C-terminal NADP-linked domain"/>
    <property type="match status" value="1"/>
</dbReference>
<keyword evidence="4" id="KW-0479">Metal-binding</keyword>
<dbReference type="PRINTS" id="PR00410">
    <property type="entry name" value="PHEHYDRXLASE"/>
</dbReference>
<dbReference type="PROSITE" id="PS00197">
    <property type="entry name" value="2FE2S_FER_1"/>
    <property type="match status" value="1"/>
</dbReference>
<evidence type="ECO:0000256" key="6">
    <source>
        <dbReference type="ARBA" id="ARBA00023002"/>
    </source>
</evidence>
<accession>A0ABT8TUX6</accession>
<evidence type="ECO:0000256" key="1">
    <source>
        <dbReference type="ARBA" id="ARBA00001974"/>
    </source>
</evidence>
<dbReference type="SUPFAM" id="SSF54292">
    <property type="entry name" value="2Fe-2S ferredoxin-like"/>
    <property type="match status" value="1"/>
</dbReference>
<dbReference type="EMBL" id="JAULSC010000026">
    <property type="protein sequence ID" value="MDO3397760.1"/>
    <property type="molecule type" value="Genomic_DNA"/>
</dbReference>
<evidence type="ECO:0000259" key="10">
    <source>
        <dbReference type="PROSITE" id="PS51384"/>
    </source>
</evidence>
<gene>
    <name evidence="11" type="primary">paaE</name>
    <name evidence="11" type="ORF">QWJ41_18675</name>
</gene>
<evidence type="ECO:0000313" key="11">
    <source>
        <dbReference type="EMBL" id="MDO3397760.1"/>
    </source>
</evidence>
<proteinExistence type="predicted"/>
<dbReference type="Pfam" id="PF00111">
    <property type="entry name" value="Fer2"/>
    <property type="match status" value="1"/>
</dbReference>
<keyword evidence="7" id="KW-0408">Iron</keyword>